<dbReference type="GO" id="GO:0005886">
    <property type="term" value="C:plasma membrane"/>
    <property type="evidence" value="ECO:0007669"/>
    <property type="project" value="UniProtKB-SubCell"/>
</dbReference>
<organism evidence="9">
    <name type="scientific">Desulfurella acetivorans</name>
    <dbReference type="NCBI Taxonomy" id="33002"/>
    <lineage>
        <taxon>Bacteria</taxon>
        <taxon>Pseudomonadati</taxon>
        <taxon>Campylobacterota</taxon>
        <taxon>Desulfurellia</taxon>
        <taxon>Desulfurellales</taxon>
        <taxon>Desulfurellaceae</taxon>
        <taxon>Desulfurella</taxon>
    </lineage>
</organism>
<protein>
    <submittedName>
        <fullName evidence="9">Biopolymer transporter ExbD</fullName>
    </submittedName>
</protein>
<proteinExistence type="inferred from homology"/>
<evidence type="ECO:0000256" key="2">
    <source>
        <dbReference type="ARBA" id="ARBA00005811"/>
    </source>
</evidence>
<reference evidence="9" key="1">
    <citation type="journal article" date="2020" name="mSystems">
        <title>Genome- and Community-Level Interaction Insights into Carbon Utilization and Element Cycling Functions of Hydrothermarchaeota in Hydrothermal Sediment.</title>
        <authorList>
            <person name="Zhou Z."/>
            <person name="Liu Y."/>
            <person name="Xu W."/>
            <person name="Pan J."/>
            <person name="Luo Z.H."/>
            <person name="Li M."/>
        </authorList>
    </citation>
    <scope>NUCLEOTIDE SEQUENCE [LARGE SCALE GENOMIC DNA]</scope>
    <source>
        <strain evidence="9">SpSt-1135</strain>
    </source>
</reference>
<evidence type="ECO:0000256" key="8">
    <source>
        <dbReference type="SAM" id="Phobius"/>
    </source>
</evidence>
<sequence>MEFERRRYHTHLDIAPLVDIVFNLLLFFMLTSHLIEEPAIKIRLPDSTTAESTREISQTLTITKNGELYFMDKRVDLKNLRVAIQDSLPDKEKGFLRIKADKEVDVGLLVSVIDEVRLAGVKGFSVVTKMR</sequence>
<keyword evidence="3" id="KW-1003">Cell membrane</keyword>
<dbReference type="PANTHER" id="PTHR30558">
    <property type="entry name" value="EXBD MEMBRANE COMPONENT OF PMF-DRIVEN MACROMOLECULE IMPORT SYSTEM"/>
    <property type="match status" value="1"/>
</dbReference>
<keyword evidence="6 8" id="KW-0472">Membrane</keyword>
<keyword evidence="5 8" id="KW-1133">Transmembrane helix</keyword>
<comment type="similarity">
    <text evidence="2 7">Belongs to the ExbD/TolR family.</text>
</comment>
<gene>
    <name evidence="9" type="ORF">ENM99_05230</name>
</gene>
<dbReference type="AlphaFoldDB" id="A0A7C6EAZ6"/>
<keyword evidence="7" id="KW-0813">Transport</keyword>
<evidence type="ECO:0000256" key="3">
    <source>
        <dbReference type="ARBA" id="ARBA00022475"/>
    </source>
</evidence>
<evidence type="ECO:0000256" key="1">
    <source>
        <dbReference type="ARBA" id="ARBA00004162"/>
    </source>
</evidence>
<dbReference type="GO" id="GO:0022857">
    <property type="term" value="F:transmembrane transporter activity"/>
    <property type="evidence" value="ECO:0007669"/>
    <property type="project" value="InterPro"/>
</dbReference>
<dbReference type="Gene3D" id="3.30.420.270">
    <property type="match status" value="1"/>
</dbReference>
<dbReference type="EMBL" id="DRZX01000253">
    <property type="protein sequence ID" value="HHS49232.1"/>
    <property type="molecule type" value="Genomic_DNA"/>
</dbReference>
<comment type="caution">
    <text evidence="9">The sequence shown here is derived from an EMBL/GenBank/DDBJ whole genome shotgun (WGS) entry which is preliminary data.</text>
</comment>
<evidence type="ECO:0000256" key="7">
    <source>
        <dbReference type="RuleBase" id="RU003879"/>
    </source>
</evidence>
<feature type="transmembrane region" description="Helical" evidence="8">
    <location>
        <begin position="12"/>
        <end position="35"/>
    </location>
</feature>
<evidence type="ECO:0000313" key="9">
    <source>
        <dbReference type="EMBL" id="HHS49232.1"/>
    </source>
</evidence>
<comment type="subcellular location">
    <subcellularLocation>
        <location evidence="1">Cell membrane</location>
        <topology evidence="1">Single-pass membrane protein</topology>
    </subcellularLocation>
    <subcellularLocation>
        <location evidence="7">Cell membrane</location>
        <topology evidence="7">Single-pass type II membrane protein</topology>
    </subcellularLocation>
</comment>
<evidence type="ECO:0000256" key="6">
    <source>
        <dbReference type="ARBA" id="ARBA00023136"/>
    </source>
</evidence>
<dbReference type="GO" id="GO:0015031">
    <property type="term" value="P:protein transport"/>
    <property type="evidence" value="ECO:0007669"/>
    <property type="project" value="UniProtKB-KW"/>
</dbReference>
<dbReference type="Pfam" id="PF02472">
    <property type="entry name" value="ExbD"/>
    <property type="match status" value="1"/>
</dbReference>
<accession>A0A7C6EAZ6</accession>
<evidence type="ECO:0000256" key="5">
    <source>
        <dbReference type="ARBA" id="ARBA00022989"/>
    </source>
</evidence>
<name>A0A7C6EAZ6_DESAE</name>
<keyword evidence="4 7" id="KW-0812">Transmembrane</keyword>
<evidence type="ECO:0000256" key="4">
    <source>
        <dbReference type="ARBA" id="ARBA00022692"/>
    </source>
</evidence>
<dbReference type="Proteomes" id="UP000886400">
    <property type="component" value="Unassembled WGS sequence"/>
</dbReference>
<dbReference type="InterPro" id="IPR003400">
    <property type="entry name" value="ExbD"/>
</dbReference>
<keyword evidence="7" id="KW-0653">Protein transport</keyword>